<reference evidence="8" key="1">
    <citation type="submission" date="2021-02" db="EMBL/GenBank/DDBJ databases">
        <authorList>
            <person name="Dougan E. K."/>
            <person name="Rhodes N."/>
            <person name="Thang M."/>
            <person name="Chan C."/>
        </authorList>
    </citation>
    <scope>NUCLEOTIDE SEQUENCE</scope>
</reference>
<dbReference type="GO" id="GO:0005886">
    <property type="term" value="C:plasma membrane"/>
    <property type="evidence" value="ECO:0007669"/>
    <property type="project" value="TreeGrafter"/>
</dbReference>
<dbReference type="GO" id="GO:0004383">
    <property type="term" value="F:guanylate cyclase activity"/>
    <property type="evidence" value="ECO:0007669"/>
    <property type="project" value="TreeGrafter"/>
</dbReference>
<evidence type="ECO:0000313" key="9">
    <source>
        <dbReference type="Proteomes" id="UP000626109"/>
    </source>
</evidence>
<keyword evidence="6" id="KW-0456">Lyase</keyword>
<dbReference type="CDD" id="cd07302">
    <property type="entry name" value="CHD"/>
    <property type="match status" value="1"/>
</dbReference>
<evidence type="ECO:0000259" key="7">
    <source>
        <dbReference type="PROSITE" id="PS50125"/>
    </source>
</evidence>
<sequence length="304" mass="34145">EPYHDQDLSEVPVIPDIPDWCPHFCQHLMRDCWLSDSSLRPSAQELERRLRSIETRDVESLQTGSQTPTYQLSKVEHLRNWASLMYDIFPEHVADALTREEKIEPEHKALVTIFFSDIIGFTEIASSLEPIQISSMLDNLYSGFDLLSRRMNVFKVETIGDAYMAVTNLQAEQSEDHAKRIIEFALAAIKIANSTPVDVADPRKGFINIRVGIHSGPVVANVVGSRNLRYCLFGDTVNVAARMESTSMRNQIHLSARTAELVALQAPDIELEPRGPVEIKGKGMMETYWVQQAPAGVAQAQENP</sequence>
<dbReference type="EMBL" id="CAJNNW010025299">
    <property type="protein sequence ID" value="CAE8676783.1"/>
    <property type="molecule type" value="Genomic_DNA"/>
</dbReference>
<dbReference type="InterPro" id="IPR029787">
    <property type="entry name" value="Nucleotide_cyclase"/>
</dbReference>
<comment type="caution">
    <text evidence="8">The sequence shown here is derived from an EMBL/GenBank/DDBJ whole genome shotgun (WGS) entry which is preliminary data.</text>
</comment>
<keyword evidence="2" id="KW-0812">Transmembrane</keyword>
<dbReference type="AlphaFoldDB" id="A0A813JCZ0"/>
<dbReference type="SUPFAM" id="SSF55073">
    <property type="entry name" value="Nucleotide cyclase"/>
    <property type="match status" value="1"/>
</dbReference>
<evidence type="ECO:0000256" key="4">
    <source>
        <dbReference type="ARBA" id="ARBA00022989"/>
    </source>
</evidence>
<keyword evidence="5" id="KW-0472">Membrane</keyword>
<dbReference type="InterPro" id="IPR001054">
    <property type="entry name" value="A/G_cyclase"/>
</dbReference>
<dbReference type="PROSITE" id="PS50125">
    <property type="entry name" value="GUANYLATE_CYCLASE_2"/>
    <property type="match status" value="1"/>
</dbReference>
<dbReference type="GO" id="GO:0004016">
    <property type="term" value="F:adenylate cyclase activity"/>
    <property type="evidence" value="ECO:0007669"/>
    <property type="project" value="TreeGrafter"/>
</dbReference>
<evidence type="ECO:0000256" key="1">
    <source>
        <dbReference type="ARBA" id="ARBA00004167"/>
    </source>
</evidence>
<feature type="non-terminal residue" evidence="8">
    <location>
        <position position="1"/>
    </location>
</feature>
<dbReference type="GO" id="GO:0000166">
    <property type="term" value="F:nucleotide binding"/>
    <property type="evidence" value="ECO:0007669"/>
    <property type="project" value="UniProtKB-KW"/>
</dbReference>
<dbReference type="FunFam" id="3.30.70.1230:FF:000030">
    <property type="entry name" value="Si:ch211-215j19.12"/>
    <property type="match status" value="1"/>
</dbReference>
<keyword evidence="3" id="KW-0547">Nucleotide-binding</keyword>
<evidence type="ECO:0000256" key="3">
    <source>
        <dbReference type="ARBA" id="ARBA00022741"/>
    </source>
</evidence>
<dbReference type="PANTHER" id="PTHR11920">
    <property type="entry name" value="GUANYLYL CYCLASE"/>
    <property type="match status" value="1"/>
</dbReference>
<organism evidence="8 9">
    <name type="scientific">Polarella glacialis</name>
    <name type="common">Dinoflagellate</name>
    <dbReference type="NCBI Taxonomy" id="89957"/>
    <lineage>
        <taxon>Eukaryota</taxon>
        <taxon>Sar</taxon>
        <taxon>Alveolata</taxon>
        <taxon>Dinophyceae</taxon>
        <taxon>Suessiales</taxon>
        <taxon>Suessiaceae</taxon>
        <taxon>Polarella</taxon>
    </lineage>
</organism>
<feature type="domain" description="Guanylate cyclase" evidence="7">
    <location>
        <begin position="112"/>
        <end position="244"/>
    </location>
</feature>
<dbReference type="GO" id="GO:0001653">
    <property type="term" value="F:peptide receptor activity"/>
    <property type="evidence" value="ECO:0007669"/>
    <property type="project" value="TreeGrafter"/>
</dbReference>
<comment type="subcellular location">
    <subcellularLocation>
        <location evidence="1">Membrane</location>
        <topology evidence="1">Single-pass membrane protein</topology>
    </subcellularLocation>
</comment>
<dbReference type="SMART" id="SM00044">
    <property type="entry name" value="CYCc"/>
    <property type="match status" value="1"/>
</dbReference>
<dbReference type="Pfam" id="PF00211">
    <property type="entry name" value="Guanylate_cyc"/>
    <property type="match status" value="1"/>
</dbReference>
<dbReference type="GO" id="GO:0035556">
    <property type="term" value="P:intracellular signal transduction"/>
    <property type="evidence" value="ECO:0007669"/>
    <property type="project" value="InterPro"/>
</dbReference>
<dbReference type="Gene3D" id="1.10.510.10">
    <property type="entry name" value="Transferase(Phosphotransferase) domain 1"/>
    <property type="match status" value="1"/>
</dbReference>
<evidence type="ECO:0000256" key="6">
    <source>
        <dbReference type="ARBA" id="ARBA00023239"/>
    </source>
</evidence>
<evidence type="ECO:0000313" key="8">
    <source>
        <dbReference type="EMBL" id="CAE8676783.1"/>
    </source>
</evidence>
<dbReference type="Gene3D" id="3.30.70.1230">
    <property type="entry name" value="Nucleotide cyclase"/>
    <property type="match status" value="1"/>
</dbReference>
<dbReference type="PANTHER" id="PTHR11920:SF335">
    <property type="entry name" value="GUANYLATE CYCLASE"/>
    <property type="match status" value="1"/>
</dbReference>
<gene>
    <name evidence="8" type="ORF">PGLA2088_LOCUS20032</name>
</gene>
<dbReference type="Proteomes" id="UP000626109">
    <property type="component" value="Unassembled WGS sequence"/>
</dbReference>
<accession>A0A813JCZ0</accession>
<dbReference type="InterPro" id="IPR011009">
    <property type="entry name" value="Kinase-like_dom_sf"/>
</dbReference>
<protein>
    <recommendedName>
        <fullName evidence="7">Guanylate cyclase domain-containing protein</fullName>
    </recommendedName>
</protein>
<keyword evidence="4" id="KW-1133">Transmembrane helix</keyword>
<dbReference type="SUPFAM" id="SSF56112">
    <property type="entry name" value="Protein kinase-like (PK-like)"/>
    <property type="match status" value="1"/>
</dbReference>
<proteinExistence type="predicted"/>
<evidence type="ECO:0000256" key="5">
    <source>
        <dbReference type="ARBA" id="ARBA00023136"/>
    </source>
</evidence>
<name>A0A813JCZ0_POLGL</name>
<dbReference type="GO" id="GO:0007168">
    <property type="term" value="P:receptor guanylyl cyclase signaling pathway"/>
    <property type="evidence" value="ECO:0007669"/>
    <property type="project" value="TreeGrafter"/>
</dbReference>
<dbReference type="InterPro" id="IPR050401">
    <property type="entry name" value="Cyclic_nucleotide_synthase"/>
</dbReference>
<evidence type="ECO:0000256" key="2">
    <source>
        <dbReference type="ARBA" id="ARBA00022692"/>
    </source>
</evidence>